<dbReference type="KEGG" id="mpt:Mpe_A0920"/>
<dbReference type="HOGENOM" id="CLU_1718791_0_0_4"/>
<reference evidence="3 4" key="1">
    <citation type="journal article" date="2007" name="J. Bacteriol.">
        <title>Whole-genome analysis of the methyl tert-butyl ether-degrading beta-proteobacterium Methylibium petroleiphilum PM1.</title>
        <authorList>
            <person name="Kane S.R."/>
            <person name="Chakicherla A.Y."/>
            <person name="Chain P.S.G."/>
            <person name="Schmidt R."/>
            <person name="Shin M.W."/>
            <person name="Legler T.C."/>
            <person name="Scow K.M."/>
            <person name="Larimer F.W."/>
            <person name="Lucas S.M."/>
            <person name="Richardson P.M."/>
            <person name="Hristova K.R."/>
        </authorList>
    </citation>
    <scope>NUCLEOTIDE SEQUENCE [LARGE SCALE GENOMIC DNA]</scope>
    <source>
        <strain evidence="4">ATCC BAA-1232 / LMG 22953 / PM1</strain>
    </source>
</reference>
<dbReference type="SUPFAM" id="SSF54427">
    <property type="entry name" value="NTF2-like"/>
    <property type="match status" value="1"/>
</dbReference>
<proteinExistence type="inferred from homology"/>
<dbReference type="eggNOG" id="COG5517">
    <property type="taxonomic scope" value="Bacteria"/>
</dbReference>
<dbReference type="RefSeq" id="WP_011828520.1">
    <property type="nucleotide sequence ID" value="NC_008825.1"/>
</dbReference>
<dbReference type="Proteomes" id="UP000000366">
    <property type="component" value="Chromosome"/>
</dbReference>
<dbReference type="GO" id="GO:0004497">
    <property type="term" value="F:monooxygenase activity"/>
    <property type="evidence" value="ECO:0007669"/>
    <property type="project" value="UniProtKB-KW"/>
</dbReference>
<comment type="similarity">
    <text evidence="1">Belongs to the bacterial ring-hydroxylating dioxygenase beta subunit family.</text>
</comment>
<protein>
    <submittedName>
        <fullName evidence="3">Methanesulfonate monooxygenase, hydroxylase beta subunit</fullName>
    </submittedName>
</protein>
<dbReference type="STRING" id="420662.Mpe_A0920"/>
<sequence>MDTRTAITELISRSAMTLDEKKFDAYLELCDPAYVYRITAYSPEIRKEMTWLEHDKPGLKTLFTNLPRHNSDQSPMTRHVCVYTVKLDDGAAQAEVVSTVQAYRTTLDGGTTELFAVGKIYDRVALGAEGPRMLERNVRLDTRMLGFGYHIPI</sequence>
<accession>A2SE93</accession>
<gene>
    <name evidence="3" type="primary">msmB</name>
    <name evidence="3" type="ordered locus">Mpe_A0920</name>
</gene>
<dbReference type="Gene3D" id="3.10.450.50">
    <property type="match status" value="1"/>
</dbReference>
<dbReference type="EMBL" id="CP000555">
    <property type="protein sequence ID" value="ABM93882.1"/>
    <property type="molecule type" value="Genomic_DNA"/>
</dbReference>
<organism evidence="3 4">
    <name type="scientific">Methylibium petroleiphilum (strain ATCC BAA-1232 / LMG 22953 / PM1)</name>
    <dbReference type="NCBI Taxonomy" id="420662"/>
    <lineage>
        <taxon>Bacteria</taxon>
        <taxon>Pseudomonadati</taxon>
        <taxon>Pseudomonadota</taxon>
        <taxon>Betaproteobacteria</taxon>
        <taxon>Burkholderiales</taxon>
        <taxon>Sphaerotilaceae</taxon>
        <taxon>Methylibium</taxon>
    </lineage>
</organism>
<dbReference type="InterPro" id="IPR000391">
    <property type="entry name" value="Rng_hydr_dOase-bsu"/>
</dbReference>
<dbReference type="Pfam" id="PF00866">
    <property type="entry name" value="Ring_hydroxyl_B"/>
    <property type="match status" value="1"/>
</dbReference>
<evidence type="ECO:0000256" key="2">
    <source>
        <dbReference type="ARBA" id="ARBA00023002"/>
    </source>
</evidence>
<dbReference type="DNASU" id="4787302"/>
<name>A2SE93_METPP</name>
<keyword evidence="4" id="KW-1185">Reference proteome</keyword>
<evidence type="ECO:0000256" key="1">
    <source>
        <dbReference type="ARBA" id="ARBA00009570"/>
    </source>
</evidence>
<keyword evidence="2" id="KW-0560">Oxidoreductase</keyword>
<dbReference type="InterPro" id="IPR032710">
    <property type="entry name" value="NTF2-like_dom_sf"/>
</dbReference>
<dbReference type="AlphaFoldDB" id="A2SE93"/>
<keyword evidence="3" id="KW-0503">Monooxygenase</keyword>
<evidence type="ECO:0000313" key="3">
    <source>
        <dbReference type="EMBL" id="ABM93882.1"/>
    </source>
</evidence>
<evidence type="ECO:0000313" key="4">
    <source>
        <dbReference type="Proteomes" id="UP000000366"/>
    </source>
</evidence>